<gene>
    <name evidence="2" type="ORF">SAMN05421734_11328</name>
</gene>
<organism evidence="2 3">
    <name type="scientific">Pelagirhabdus alkalitolerans</name>
    <dbReference type="NCBI Taxonomy" id="1612202"/>
    <lineage>
        <taxon>Bacteria</taxon>
        <taxon>Bacillati</taxon>
        <taxon>Bacillota</taxon>
        <taxon>Bacilli</taxon>
        <taxon>Bacillales</taxon>
        <taxon>Bacillaceae</taxon>
        <taxon>Pelagirhabdus</taxon>
    </lineage>
</organism>
<dbReference type="EMBL" id="FMYI01000013">
    <property type="protein sequence ID" value="SDC61204.1"/>
    <property type="molecule type" value="Genomic_DNA"/>
</dbReference>
<sequence length="115" mass="13308">MSDLLKKRNKASSLERPPEVKPKNTFDIDSIDKQYGLHNLENKKKQQTKKSTTVRVSTELKDKLNALVTIGVADNVDTVIDIMLEEYTNAFLDKDEKKQLELLQSIYQKKQKPHH</sequence>
<dbReference type="InterPro" id="IPR035528">
    <property type="entry name" value="DUF5388"/>
</dbReference>
<feature type="compositionally biased region" description="Basic and acidic residues" evidence="1">
    <location>
        <begin position="16"/>
        <end position="27"/>
    </location>
</feature>
<dbReference type="Proteomes" id="UP000242949">
    <property type="component" value="Unassembled WGS sequence"/>
</dbReference>
<feature type="region of interest" description="Disordered" evidence="1">
    <location>
        <begin position="1"/>
        <end position="27"/>
    </location>
</feature>
<name>A0A1G6N163_9BACI</name>
<dbReference type="Pfam" id="PF17363">
    <property type="entry name" value="DUF5388"/>
    <property type="match status" value="1"/>
</dbReference>
<proteinExistence type="predicted"/>
<reference evidence="3" key="1">
    <citation type="submission" date="2016-09" db="EMBL/GenBank/DDBJ databases">
        <authorList>
            <person name="Varghese N."/>
            <person name="Submissions S."/>
        </authorList>
    </citation>
    <scope>NUCLEOTIDE SEQUENCE [LARGE SCALE GENOMIC DNA]</scope>
    <source>
        <strain evidence="3">S5</strain>
    </source>
</reference>
<dbReference type="AlphaFoldDB" id="A0A1G6N163"/>
<evidence type="ECO:0000313" key="2">
    <source>
        <dbReference type="EMBL" id="SDC61204.1"/>
    </source>
</evidence>
<evidence type="ECO:0000313" key="3">
    <source>
        <dbReference type="Proteomes" id="UP000242949"/>
    </source>
</evidence>
<accession>A0A1G6N163</accession>
<dbReference type="RefSeq" id="WP_090797207.1">
    <property type="nucleotide sequence ID" value="NZ_FMYI01000013.1"/>
</dbReference>
<protein>
    <submittedName>
        <fullName evidence="2">Uncharacterized protein</fullName>
    </submittedName>
</protein>
<keyword evidence="3" id="KW-1185">Reference proteome</keyword>
<evidence type="ECO:0000256" key="1">
    <source>
        <dbReference type="SAM" id="MobiDB-lite"/>
    </source>
</evidence>